<comment type="caution">
    <text evidence="2">The sequence shown here is derived from an EMBL/GenBank/DDBJ whole genome shotgun (WGS) entry which is preliminary data.</text>
</comment>
<reference evidence="2 3" key="1">
    <citation type="submission" date="2024-01" db="EMBL/GenBank/DDBJ databases">
        <title>Genome assemblies of Stephania.</title>
        <authorList>
            <person name="Yang L."/>
        </authorList>
    </citation>
    <scope>NUCLEOTIDE SEQUENCE [LARGE SCALE GENOMIC DNA]</scope>
    <source>
        <strain evidence="2">JXDWG</strain>
        <tissue evidence="2">Leaf</tissue>
    </source>
</reference>
<feature type="region of interest" description="Disordered" evidence="1">
    <location>
        <begin position="15"/>
        <end position="37"/>
    </location>
</feature>
<evidence type="ECO:0000313" key="3">
    <source>
        <dbReference type="Proteomes" id="UP001419268"/>
    </source>
</evidence>
<gene>
    <name evidence="2" type="ORF">Scep_019400</name>
</gene>
<dbReference type="AlphaFoldDB" id="A0AAP0NPT1"/>
<evidence type="ECO:0000256" key="1">
    <source>
        <dbReference type="SAM" id="MobiDB-lite"/>
    </source>
</evidence>
<dbReference type="EMBL" id="JBBNAG010000008">
    <property type="protein sequence ID" value="KAK9111881.1"/>
    <property type="molecule type" value="Genomic_DNA"/>
</dbReference>
<evidence type="ECO:0000313" key="2">
    <source>
        <dbReference type="EMBL" id="KAK9111881.1"/>
    </source>
</evidence>
<keyword evidence="3" id="KW-1185">Reference proteome</keyword>
<proteinExistence type="predicted"/>
<sequence>MIQILSCHRRSKEGQHAFSSAISYHQKKSSKKQALTSRKQKMNNFFGSEGIP</sequence>
<protein>
    <submittedName>
        <fullName evidence="2">Uncharacterized protein</fullName>
    </submittedName>
</protein>
<name>A0AAP0NPT1_9MAGN</name>
<organism evidence="2 3">
    <name type="scientific">Stephania cephalantha</name>
    <dbReference type="NCBI Taxonomy" id="152367"/>
    <lineage>
        <taxon>Eukaryota</taxon>
        <taxon>Viridiplantae</taxon>
        <taxon>Streptophyta</taxon>
        <taxon>Embryophyta</taxon>
        <taxon>Tracheophyta</taxon>
        <taxon>Spermatophyta</taxon>
        <taxon>Magnoliopsida</taxon>
        <taxon>Ranunculales</taxon>
        <taxon>Menispermaceae</taxon>
        <taxon>Menispermoideae</taxon>
        <taxon>Cissampelideae</taxon>
        <taxon>Stephania</taxon>
    </lineage>
</organism>
<dbReference type="Proteomes" id="UP001419268">
    <property type="component" value="Unassembled WGS sequence"/>
</dbReference>
<accession>A0AAP0NPT1</accession>